<dbReference type="Proteomes" id="UP001218218">
    <property type="component" value="Unassembled WGS sequence"/>
</dbReference>
<reference evidence="1" key="1">
    <citation type="submission" date="2023-03" db="EMBL/GenBank/DDBJ databases">
        <title>Massive genome expansion in bonnet fungi (Mycena s.s.) driven by repeated elements and novel gene families across ecological guilds.</title>
        <authorList>
            <consortium name="Lawrence Berkeley National Laboratory"/>
            <person name="Harder C.B."/>
            <person name="Miyauchi S."/>
            <person name="Viragh M."/>
            <person name="Kuo A."/>
            <person name="Thoen E."/>
            <person name="Andreopoulos B."/>
            <person name="Lu D."/>
            <person name="Skrede I."/>
            <person name="Drula E."/>
            <person name="Henrissat B."/>
            <person name="Morin E."/>
            <person name="Kohler A."/>
            <person name="Barry K."/>
            <person name="LaButti K."/>
            <person name="Morin E."/>
            <person name="Salamov A."/>
            <person name="Lipzen A."/>
            <person name="Mereny Z."/>
            <person name="Hegedus B."/>
            <person name="Baldrian P."/>
            <person name="Stursova M."/>
            <person name="Weitz H."/>
            <person name="Taylor A."/>
            <person name="Grigoriev I.V."/>
            <person name="Nagy L.G."/>
            <person name="Martin F."/>
            <person name="Kauserud H."/>
        </authorList>
    </citation>
    <scope>NUCLEOTIDE SEQUENCE</scope>
    <source>
        <strain evidence="1">CBHHK002</strain>
    </source>
</reference>
<dbReference type="EMBL" id="JARIHO010000027">
    <property type="protein sequence ID" value="KAJ7339976.1"/>
    <property type="molecule type" value="Genomic_DNA"/>
</dbReference>
<name>A0AAD6ZUE6_9AGAR</name>
<comment type="caution">
    <text evidence="1">The sequence shown here is derived from an EMBL/GenBank/DDBJ whole genome shotgun (WGS) entry which is preliminary data.</text>
</comment>
<organism evidence="1 2">
    <name type="scientific">Mycena albidolilacea</name>
    <dbReference type="NCBI Taxonomy" id="1033008"/>
    <lineage>
        <taxon>Eukaryota</taxon>
        <taxon>Fungi</taxon>
        <taxon>Dikarya</taxon>
        <taxon>Basidiomycota</taxon>
        <taxon>Agaricomycotina</taxon>
        <taxon>Agaricomycetes</taxon>
        <taxon>Agaricomycetidae</taxon>
        <taxon>Agaricales</taxon>
        <taxon>Marasmiineae</taxon>
        <taxon>Mycenaceae</taxon>
        <taxon>Mycena</taxon>
    </lineage>
</organism>
<proteinExistence type="predicted"/>
<evidence type="ECO:0000313" key="1">
    <source>
        <dbReference type="EMBL" id="KAJ7339976.1"/>
    </source>
</evidence>
<accession>A0AAD6ZUE6</accession>
<keyword evidence="2" id="KW-1185">Reference proteome</keyword>
<evidence type="ECO:0000313" key="2">
    <source>
        <dbReference type="Proteomes" id="UP001218218"/>
    </source>
</evidence>
<gene>
    <name evidence="1" type="ORF">DFH08DRAFT_248537</name>
</gene>
<protein>
    <submittedName>
        <fullName evidence="1">Uncharacterized protein</fullName>
    </submittedName>
</protein>
<sequence length="247" mass="28011">MSPRHDPIFAILTQPSMHINLPVLATPPLMASPTTHCLVLQDQVPSSEEETVSYSTDNTRAQILNIVNAVWDDGLFITFGLLPNVITPNSDRYRTDRCLETIRHAKRAPVLFIWMKATSLLLQFSVPNAVYAVLFFVPASGPFQSLDLSYILLRFMDRYIRSGNYSRFNLVSLSYKLGPSGSFGVLLFDNGLRNAYMQARLRARRSRNAFRRSFDYPICTWPSNVTHLTRPEVIAQLMRGVELLVAL</sequence>
<dbReference type="AlphaFoldDB" id="A0AAD6ZUE6"/>